<dbReference type="EMBL" id="CP034662">
    <property type="protein sequence ID" value="AZQ93813.1"/>
    <property type="molecule type" value="Genomic_DNA"/>
</dbReference>
<evidence type="ECO:0000313" key="2">
    <source>
        <dbReference type="EMBL" id="AZQ93813.1"/>
    </source>
</evidence>
<accession>A0A3S9QGX6</accession>
<name>A0A3S9QGX6_MORCA</name>
<evidence type="ECO:0000313" key="4">
    <source>
        <dbReference type="Proteomes" id="UP000268436"/>
    </source>
</evidence>
<sequence length="42" mass="5043">MHSSRKRFLLYAKNCQKTNENYGHGNKYTKHNQPDKDLVFDD</sequence>
<organism evidence="2 5">
    <name type="scientific">Moraxella catarrhalis</name>
    <name type="common">Branhamella catarrhalis</name>
    <dbReference type="NCBI Taxonomy" id="480"/>
    <lineage>
        <taxon>Bacteria</taxon>
        <taxon>Pseudomonadati</taxon>
        <taxon>Pseudomonadota</taxon>
        <taxon>Gammaproteobacteria</taxon>
        <taxon>Moraxellales</taxon>
        <taxon>Moraxellaceae</taxon>
        <taxon>Moraxella</taxon>
    </lineage>
</organism>
<feature type="region of interest" description="Disordered" evidence="1">
    <location>
        <begin position="19"/>
        <end position="42"/>
    </location>
</feature>
<dbReference type="Proteomes" id="UP000280228">
    <property type="component" value="Chromosome"/>
</dbReference>
<keyword evidence="4" id="KW-1185">Reference proteome</keyword>
<evidence type="ECO:0000256" key="1">
    <source>
        <dbReference type="SAM" id="MobiDB-lite"/>
    </source>
</evidence>
<protein>
    <submittedName>
        <fullName evidence="2">Uncharacterized protein</fullName>
    </submittedName>
</protein>
<dbReference type="EMBL" id="RYER01000013">
    <property type="protein sequence ID" value="RUO17155.1"/>
    <property type="molecule type" value="Genomic_DNA"/>
</dbReference>
<proteinExistence type="predicted"/>
<evidence type="ECO:0000313" key="5">
    <source>
        <dbReference type="Proteomes" id="UP000280228"/>
    </source>
</evidence>
<evidence type="ECO:0000313" key="3">
    <source>
        <dbReference type="EMBL" id="RUO17155.1"/>
    </source>
</evidence>
<reference evidence="4 5" key="1">
    <citation type="submission" date="2018-12" db="EMBL/GenBank/DDBJ databases">
        <title>Persistence of Moraxella catarrhalis in Chronic Obstructive Pulmonary Disease and Regulation of the Hag/MID Adhesin.</title>
        <authorList>
            <person name="Murphy T."/>
            <person name="Zhao X."/>
            <person name="Vyas G."/>
            <person name="Aluvathingal J."/>
            <person name="Nadendla S."/>
            <person name="Tallon L."/>
            <person name="Tettelin H."/>
        </authorList>
    </citation>
    <scope>NUCLEOTIDE SEQUENCE [LARGE SCALE GENOMIC DNA]</scope>
    <source>
        <strain evidence="3 4">173P27B1</strain>
        <strain evidence="2 5">46P58B1</strain>
    </source>
</reference>
<dbReference type="AlphaFoldDB" id="A0A3S9QGX6"/>
<gene>
    <name evidence="2" type="ORF">EJK53_1729</name>
    <name evidence="3" type="ORF">EJK54_1800</name>
</gene>
<feature type="compositionally biased region" description="Basic and acidic residues" evidence="1">
    <location>
        <begin position="32"/>
        <end position="42"/>
    </location>
</feature>
<dbReference type="Proteomes" id="UP000268436">
    <property type="component" value="Unassembled WGS sequence"/>
</dbReference>